<keyword evidence="1" id="KW-1133">Transmembrane helix</keyword>
<dbReference type="PANTHER" id="PTHR37422">
    <property type="entry name" value="TEICHURONIC ACID BIOSYNTHESIS PROTEIN TUAE"/>
    <property type="match status" value="1"/>
</dbReference>
<feature type="transmembrane region" description="Helical" evidence="1">
    <location>
        <begin position="237"/>
        <end position="267"/>
    </location>
</feature>
<proteinExistence type="predicted"/>
<name>A0A518GFF0_9BACT</name>
<dbReference type="OrthoDB" id="264250at2"/>
<feature type="transmembrane region" description="Helical" evidence="1">
    <location>
        <begin position="26"/>
        <end position="44"/>
    </location>
</feature>
<dbReference type="AlphaFoldDB" id="A0A518GFF0"/>
<dbReference type="KEGG" id="ahel:Q31a_57130"/>
<feature type="transmembrane region" description="Helical" evidence="1">
    <location>
        <begin position="103"/>
        <end position="121"/>
    </location>
</feature>
<dbReference type="PANTHER" id="PTHR37422:SF13">
    <property type="entry name" value="LIPOPOLYSACCHARIDE BIOSYNTHESIS PROTEIN PA4999-RELATED"/>
    <property type="match status" value="1"/>
</dbReference>
<dbReference type="EMBL" id="CP036298">
    <property type="protein sequence ID" value="QDV27325.1"/>
    <property type="molecule type" value="Genomic_DNA"/>
</dbReference>
<feature type="transmembrane region" description="Helical" evidence="1">
    <location>
        <begin position="363"/>
        <end position="382"/>
    </location>
</feature>
<feature type="transmembrane region" description="Helical" evidence="1">
    <location>
        <begin position="157"/>
        <end position="175"/>
    </location>
</feature>
<organism evidence="2 3">
    <name type="scientific">Aureliella helgolandensis</name>
    <dbReference type="NCBI Taxonomy" id="2527968"/>
    <lineage>
        <taxon>Bacteria</taxon>
        <taxon>Pseudomonadati</taxon>
        <taxon>Planctomycetota</taxon>
        <taxon>Planctomycetia</taxon>
        <taxon>Pirellulales</taxon>
        <taxon>Pirellulaceae</taxon>
        <taxon>Aureliella</taxon>
    </lineage>
</organism>
<sequence>MFDLLILAAAKSELHAKQIVEYHDTMTLNPLGALVMCLSCIWLLCSKRHAAIYAMLAIMCLVPEAQRILVLGGDFRFLRILAICGAIRVVLRGEFRSIQWNRVDLAFACWAVLGGGLYIAQQGSSESVIYILGGLIDSLGGYFFFRAAMKEESDFRVFIRAGAILAAVIAAVFLVEASTRYNLFSYFGGVPAITLEREGRLRCQGAFSHPIIAGVFWAGMLPLFVGLLSFASERLFAIVGIFASLIIIATTASSTPLLGVVACLLMLTLWSVRGVVRWGWVALPFLLTALHFVMEAPVWHLVSRVTAVGGSTGMHRFILIDCAIKRFPEWWLVGSTSTGHWHQFYQTWDITNQYILEGVKGGVMRLILFVWLIYSAAESIATGLRKSQDRQSQWLLWCLGTSLFVHGVCFIGVAYFGQITFLWTLTLAVAASVSSDGFSGDSNEYYLIDDPQFGPSEVTCLSMSVPGESDPN</sequence>
<evidence type="ECO:0000256" key="1">
    <source>
        <dbReference type="SAM" id="Phobius"/>
    </source>
</evidence>
<feature type="transmembrane region" description="Helical" evidence="1">
    <location>
        <begin position="274"/>
        <end position="294"/>
    </location>
</feature>
<accession>A0A518GFF0</accession>
<protein>
    <recommendedName>
        <fullName evidence="4">O-Antigen ligase</fullName>
    </recommendedName>
</protein>
<keyword evidence="3" id="KW-1185">Reference proteome</keyword>
<reference evidence="2 3" key="1">
    <citation type="submission" date="2019-02" db="EMBL/GenBank/DDBJ databases">
        <title>Deep-cultivation of Planctomycetes and their phenomic and genomic characterization uncovers novel biology.</title>
        <authorList>
            <person name="Wiegand S."/>
            <person name="Jogler M."/>
            <person name="Boedeker C."/>
            <person name="Pinto D."/>
            <person name="Vollmers J."/>
            <person name="Rivas-Marin E."/>
            <person name="Kohn T."/>
            <person name="Peeters S.H."/>
            <person name="Heuer A."/>
            <person name="Rast P."/>
            <person name="Oberbeckmann S."/>
            <person name="Bunk B."/>
            <person name="Jeske O."/>
            <person name="Meyerdierks A."/>
            <person name="Storesund J.E."/>
            <person name="Kallscheuer N."/>
            <person name="Luecker S."/>
            <person name="Lage O.M."/>
            <person name="Pohl T."/>
            <person name="Merkel B.J."/>
            <person name="Hornburger P."/>
            <person name="Mueller R.-W."/>
            <person name="Bruemmer F."/>
            <person name="Labrenz M."/>
            <person name="Spormann A.M."/>
            <person name="Op den Camp H."/>
            <person name="Overmann J."/>
            <person name="Amann R."/>
            <person name="Jetten M.S.M."/>
            <person name="Mascher T."/>
            <person name="Medema M.H."/>
            <person name="Devos D.P."/>
            <person name="Kaster A.-K."/>
            <person name="Ovreas L."/>
            <person name="Rohde M."/>
            <person name="Galperin M.Y."/>
            <person name="Jogler C."/>
        </authorList>
    </citation>
    <scope>NUCLEOTIDE SEQUENCE [LARGE SCALE GENOMIC DNA]</scope>
    <source>
        <strain evidence="2 3">Q31a</strain>
    </source>
</reference>
<feature type="transmembrane region" description="Helical" evidence="1">
    <location>
        <begin position="394"/>
        <end position="417"/>
    </location>
</feature>
<feature type="transmembrane region" description="Helical" evidence="1">
    <location>
        <begin position="127"/>
        <end position="145"/>
    </location>
</feature>
<evidence type="ECO:0008006" key="4">
    <source>
        <dbReference type="Google" id="ProtNLM"/>
    </source>
</evidence>
<evidence type="ECO:0000313" key="2">
    <source>
        <dbReference type="EMBL" id="QDV27325.1"/>
    </source>
</evidence>
<keyword evidence="1" id="KW-0472">Membrane</keyword>
<feature type="transmembrane region" description="Helical" evidence="1">
    <location>
        <begin position="211"/>
        <end position="231"/>
    </location>
</feature>
<dbReference type="RefSeq" id="WP_145084561.1">
    <property type="nucleotide sequence ID" value="NZ_CP036298.1"/>
</dbReference>
<dbReference type="InterPro" id="IPR051533">
    <property type="entry name" value="WaaL-like"/>
</dbReference>
<evidence type="ECO:0000313" key="3">
    <source>
        <dbReference type="Proteomes" id="UP000318017"/>
    </source>
</evidence>
<dbReference type="Proteomes" id="UP000318017">
    <property type="component" value="Chromosome"/>
</dbReference>
<keyword evidence="1" id="KW-0812">Transmembrane</keyword>
<gene>
    <name evidence="2" type="ORF">Q31a_57130</name>
</gene>